<reference evidence="1 2" key="1">
    <citation type="journal article" date="2018" name="G3 (Bethesda)">
        <title>Phylogenetic and Phylogenomic Definition of Rhizopus Species.</title>
        <authorList>
            <person name="Gryganskyi A.P."/>
            <person name="Golan J."/>
            <person name="Dolatabadi S."/>
            <person name="Mondo S."/>
            <person name="Robb S."/>
            <person name="Idnurm A."/>
            <person name="Muszewska A."/>
            <person name="Steczkiewicz K."/>
            <person name="Masonjones S."/>
            <person name="Liao H.L."/>
            <person name="Gajdeczka M.T."/>
            <person name="Anike F."/>
            <person name="Vuek A."/>
            <person name="Anishchenko I.M."/>
            <person name="Voigt K."/>
            <person name="de Hoog G.S."/>
            <person name="Smith M.E."/>
            <person name="Heitman J."/>
            <person name="Vilgalys R."/>
            <person name="Stajich J.E."/>
        </authorList>
    </citation>
    <scope>NUCLEOTIDE SEQUENCE [LARGE SCALE GENOMIC DNA]</scope>
    <source>
        <strain evidence="1 2">CBS 357.93</strain>
    </source>
</reference>
<evidence type="ECO:0000313" key="2">
    <source>
        <dbReference type="Proteomes" id="UP000252139"/>
    </source>
</evidence>
<dbReference type="EMBL" id="PJQL01004534">
    <property type="protein sequence ID" value="RCH79384.1"/>
    <property type="molecule type" value="Genomic_DNA"/>
</dbReference>
<accession>A0A367INW6</accession>
<proteinExistence type="predicted"/>
<organism evidence="1 2">
    <name type="scientific">Rhizopus azygosporus</name>
    <name type="common">Rhizopus microsporus var. azygosporus</name>
    <dbReference type="NCBI Taxonomy" id="86630"/>
    <lineage>
        <taxon>Eukaryota</taxon>
        <taxon>Fungi</taxon>
        <taxon>Fungi incertae sedis</taxon>
        <taxon>Mucoromycota</taxon>
        <taxon>Mucoromycotina</taxon>
        <taxon>Mucoromycetes</taxon>
        <taxon>Mucorales</taxon>
        <taxon>Mucorineae</taxon>
        <taxon>Rhizopodaceae</taxon>
        <taxon>Rhizopus</taxon>
    </lineage>
</organism>
<dbReference type="Proteomes" id="UP000252139">
    <property type="component" value="Unassembled WGS sequence"/>
</dbReference>
<feature type="non-terminal residue" evidence="1">
    <location>
        <position position="1"/>
    </location>
</feature>
<dbReference type="AlphaFoldDB" id="A0A367INW6"/>
<evidence type="ECO:0000313" key="1">
    <source>
        <dbReference type="EMBL" id="RCH79384.1"/>
    </source>
</evidence>
<sequence>GRGLVIYQFSEYEIGCAEMDKEVAIHTEIKYMGMTQHCYQSSLKDMLRHLVHGHPEKDDNM</sequence>
<comment type="caution">
    <text evidence="1">The sequence shown here is derived from an EMBL/GenBank/DDBJ whole genome shotgun (WGS) entry which is preliminary data.</text>
</comment>
<protein>
    <submittedName>
        <fullName evidence="1">Uncharacterized protein</fullName>
    </submittedName>
</protein>
<gene>
    <name evidence="1" type="ORF">CU097_000355</name>
</gene>
<keyword evidence="2" id="KW-1185">Reference proteome</keyword>
<feature type="non-terminal residue" evidence="1">
    <location>
        <position position="61"/>
    </location>
</feature>
<name>A0A367INW6_RHIAZ</name>